<sequence length="72" mass="8883">MIKNPFVEKVKRESFLGWRKEVEVTKNTVTSSIYLFYTLFSRMFQECFYCFTVIRFTKRTYITFERLLSRDL</sequence>
<protein>
    <submittedName>
        <fullName evidence="1">Uncharacterized protein</fullName>
    </submittedName>
</protein>
<reference evidence="1 2" key="1">
    <citation type="journal article" date="2018" name="J. Allergy Clin. Immunol.">
        <title>High-quality assembly of Dermatophagoides pteronyssinus genome and transcriptome reveals a wide range of novel allergens.</title>
        <authorList>
            <person name="Liu X.Y."/>
            <person name="Yang K.Y."/>
            <person name="Wang M.Q."/>
            <person name="Kwok J.S."/>
            <person name="Zeng X."/>
            <person name="Yang Z."/>
            <person name="Xiao X.J."/>
            <person name="Lau C.P."/>
            <person name="Li Y."/>
            <person name="Huang Z.M."/>
            <person name="Ba J.G."/>
            <person name="Yim A.K."/>
            <person name="Ouyang C.Y."/>
            <person name="Ngai S.M."/>
            <person name="Chan T.F."/>
            <person name="Leung E.L."/>
            <person name="Liu L."/>
            <person name="Liu Z.G."/>
            <person name="Tsui S.K."/>
        </authorList>
    </citation>
    <scope>NUCLEOTIDE SEQUENCE [LARGE SCALE GENOMIC DNA]</scope>
    <source>
        <strain evidence="1">Derp</strain>
    </source>
</reference>
<keyword evidence="2" id="KW-1185">Reference proteome</keyword>
<feature type="non-terminal residue" evidence="1">
    <location>
        <position position="72"/>
    </location>
</feature>
<evidence type="ECO:0000313" key="2">
    <source>
        <dbReference type="Proteomes" id="UP000887458"/>
    </source>
</evidence>
<gene>
    <name evidence="1" type="ORF">DERP_003548</name>
</gene>
<accession>A0ABQ8JLH2</accession>
<comment type="caution">
    <text evidence="1">The sequence shown here is derived from an EMBL/GenBank/DDBJ whole genome shotgun (WGS) entry which is preliminary data.</text>
</comment>
<proteinExistence type="predicted"/>
<name>A0ABQ8JLH2_DERPT</name>
<dbReference type="Proteomes" id="UP000887458">
    <property type="component" value="Unassembled WGS sequence"/>
</dbReference>
<reference evidence="1 2" key="2">
    <citation type="journal article" date="2022" name="Mol. Biol. Evol.">
        <title>Comparative Genomics Reveals Insights into the Divergent Evolution of Astigmatic Mites and Household Pest Adaptations.</title>
        <authorList>
            <person name="Xiong Q."/>
            <person name="Wan A.T."/>
            <person name="Liu X."/>
            <person name="Fung C.S."/>
            <person name="Xiao X."/>
            <person name="Malainual N."/>
            <person name="Hou J."/>
            <person name="Wang L."/>
            <person name="Wang M."/>
            <person name="Yang K.Y."/>
            <person name="Cui Y."/>
            <person name="Leung E.L."/>
            <person name="Nong W."/>
            <person name="Shin S.K."/>
            <person name="Au S.W."/>
            <person name="Jeong K.Y."/>
            <person name="Chew F.T."/>
            <person name="Hui J.H."/>
            <person name="Leung T.F."/>
            <person name="Tungtrongchitr A."/>
            <person name="Zhong N."/>
            <person name="Liu Z."/>
            <person name="Tsui S.K."/>
        </authorList>
    </citation>
    <scope>NUCLEOTIDE SEQUENCE [LARGE SCALE GENOMIC DNA]</scope>
    <source>
        <strain evidence="1">Derp</strain>
    </source>
</reference>
<dbReference type="EMBL" id="NJHN03000032">
    <property type="protein sequence ID" value="KAH9423270.1"/>
    <property type="molecule type" value="Genomic_DNA"/>
</dbReference>
<organism evidence="1 2">
    <name type="scientific">Dermatophagoides pteronyssinus</name>
    <name type="common">European house dust mite</name>
    <dbReference type="NCBI Taxonomy" id="6956"/>
    <lineage>
        <taxon>Eukaryota</taxon>
        <taxon>Metazoa</taxon>
        <taxon>Ecdysozoa</taxon>
        <taxon>Arthropoda</taxon>
        <taxon>Chelicerata</taxon>
        <taxon>Arachnida</taxon>
        <taxon>Acari</taxon>
        <taxon>Acariformes</taxon>
        <taxon>Sarcoptiformes</taxon>
        <taxon>Astigmata</taxon>
        <taxon>Psoroptidia</taxon>
        <taxon>Analgoidea</taxon>
        <taxon>Pyroglyphidae</taxon>
        <taxon>Dermatophagoidinae</taxon>
        <taxon>Dermatophagoides</taxon>
    </lineage>
</organism>
<evidence type="ECO:0000313" key="1">
    <source>
        <dbReference type="EMBL" id="KAH9423270.1"/>
    </source>
</evidence>